<evidence type="ECO:0000313" key="3">
    <source>
        <dbReference type="Proteomes" id="UP000494165"/>
    </source>
</evidence>
<gene>
    <name evidence="2" type="ORF">CLODIP_2_CD08841</name>
</gene>
<keyword evidence="1" id="KW-0732">Signal</keyword>
<name>A0A8S1C2L4_9INSE</name>
<sequence>MERAAQNVFLVLLSICLQISTYHALPAKSATQMDYDSDSWSTHTPYIKRTIALDECTVYSMARPGYYLAMASSLNNYQPYMKSGNPRYNNTKVNDWSGIWRIVKVNSTSDTNYQLWNYERKCSLSFSECKNIFSLMMSKMFDSWTCEDYTMWHIDITNFKEIHKDGIVTAIKLPRNPAGYLHAATDDVIMADEFYWGGHWSIICRNDPRF</sequence>
<evidence type="ECO:0000256" key="1">
    <source>
        <dbReference type="SAM" id="SignalP"/>
    </source>
</evidence>
<dbReference type="EMBL" id="CADEPI010000003">
    <property type="protein sequence ID" value="CAB3360265.1"/>
    <property type="molecule type" value="Genomic_DNA"/>
</dbReference>
<accession>A0A8S1C2L4</accession>
<keyword evidence="3" id="KW-1185">Reference proteome</keyword>
<reference evidence="2 3" key="1">
    <citation type="submission" date="2020-04" db="EMBL/GenBank/DDBJ databases">
        <authorList>
            <person name="Alioto T."/>
            <person name="Alioto T."/>
            <person name="Gomez Garrido J."/>
        </authorList>
    </citation>
    <scope>NUCLEOTIDE SEQUENCE [LARGE SCALE GENOMIC DNA]</scope>
</reference>
<feature type="signal peptide" evidence="1">
    <location>
        <begin position="1"/>
        <end position="24"/>
    </location>
</feature>
<dbReference type="AlphaFoldDB" id="A0A8S1C2L4"/>
<comment type="caution">
    <text evidence="2">The sequence shown here is derived from an EMBL/GenBank/DDBJ whole genome shotgun (WGS) entry which is preliminary data.</text>
</comment>
<protein>
    <submittedName>
        <fullName evidence="2">Uncharacterized protein</fullName>
    </submittedName>
</protein>
<proteinExistence type="predicted"/>
<evidence type="ECO:0000313" key="2">
    <source>
        <dbReference type="EMBL" id="CAB3360265.1"/>
    </source>
</evidence>
<organism evidence="2 3">
    <name type="scientific">Cloeon dipterum</name>
    <dbReference type="NCBI Taxonomy" id="197152"/>
    <lineage>
        <taxon>Eukaryota</taxon>
        <taxon>Metazoa</taxon>
        <taxon>Ecdysozoa</taxon>
        <taxon>Arthropoda</taxon>
        <taxon>Hexapoda</taxon>
        <taxon>Insecta</taxon>
        <taxon>Pterygota</taxon>
        <taxon>Palaeoptera</taxon>
        <taxon>Ephemeroptera</taxon>
        <taxon>Pisciforma</taxon>
        <taxon>Baetidae</taxon>
        <taxon>Cloeon</taxon>
    </lineage>
</organism>
<feature type="chain" id="PRO_5035789482" evidence="1">
    <location>
        <begin position="25"/>
        <end position="210"/>
    </location>
</feature>
<dbReference type="Proteomes" id="UP000494165">
    <property type="component" value="Unassembled WGS sequence"/>
</dbReference>